<evidence type="ECO:0000313" key="3">
    <source>
        <dbReference type="Proteomes" id="UP001329430"/>
    </source>
</evidence>
<accession>A0AAN7VEW1</accession>
<evidence type="ECO:0000313" key="2">
    <source>
        <dbReference type="EMBL" id="KAK5642094.1"/>
    </source>
</evidence>
<dbReference type="AlphaFoldDB" id="A0AAN7VEW1"/>
<feature type="chain" id="PRO_5042957019" evidence="1">
    <location>
        <begin position="17"/>
        <end position="395"/>
    </location>
</feature>
<gene>
    <name evidence="2" type="ORF">RI129_008261</name>
</gene>
<organism evidence="2 3">
    <name type="scientific">Pyrocoelia pectoralis</name>
    <dbReference type="NCBI Taxonomy" id="417401"/>
    <lineage>
        <taxon>Eukaryota</taxon>
        <taxon>Metazoa</taxon>
        <taxon>Ecdysozoa</taxon>
        <taxon>Arthropoda</taxon>
        <taxon>Hexapoda</taxon>
        <taxon>Insecta</taxon>
        <taxon>Pterygota</taxon>
        <taxon>Neoptera</taxon>
        <taxon>Endopterygota</taxon>
        <taxon>Coleoptera</taxon>
        <taxon>Polyphaga</taxon>
        <taxon>Elateriformia</taxon>
        <taxon>Elateroidea</taxon>
        <taxon>Lampyridae</taxon>
        <taxon>Lampyrinae</taxon>
        <taxon>Pyrocoelia</taxon>
    </lineage>
</organism>
<comment type="caution">
    <text evidence="2">The sequence shown here is derived from an EMBL/GenBank/DDBJ whole genome shotgun (WGS) entry which is preliminary data.</text>
</comment>
<protein>
    <submittedName>
        <fullName evidence="2">Uncharacterized protein</fullName>
    </submittedName>
</protein>
<feature type="signal peptide" evidence="1">
    <location>
        <begin position="1"/>
        <end position="16"/>
    </location>
</feature>
<reference evidence="2 3" key="1">
    <citation type="journal article" date="2024" name="Insects">
        <title>An Improved Chromosome-Level Genome Assembly of the Firefly Pyrocoelia pectoralis.</title>
        <authorList>
            <person name="Fu X."/>
            <person name="Meyer-Rochow V.B."/>
            <person name="Ballantyne L."/>
            <person name="Zhu X."/>
        </authorList>
    </citation>
    <scope>NUCLEOTIDE SEQUENCE [LARGE SCALE GENOMIC DNA]</scope>
    <source>
        <strain evidence="2">XCY_ONT2</strain>
    </source>
</reference>
<dbReference type="Proteomes" id="UP001329430">
    <property type="component" value="Chromosome 6"/>
</dbReference>
<proteinExistence type="predicted"/>
<name>A0AAN7VEW1_9COLE</name>
<keyword evidence="3" id="KW-1185">Reference proteome</keyword>
<sequence length="395" mass="45589">MRILFFILLYTTLIENKIVIKDSGLATISRGDMAMILYVTVENVCENKYHIFVQMIKCCELFGPNDMDCHTMQLIGGDMGWLNSHSVKNISLIYPTLYLHNRFGHCLVSIIYNSSEASVNIQFNTLITQLTPELRDYCGEGNVTVCDTVDLDPLRQCEPINCQMKYLGARNYFNFKWRRCQKVPLCITDRDKSLPDVSYVPFSNQCKDLEQVNLKELQDLQQDNWKSEVPNIRCHHGKLDMDRGFCNCDKGWTTVITDGNHYEPTLSIYHMCNTQIPPQKSPIGYILFAIFETRDLITLHMQKSTAFKSGDRGWSLSNDFGKQYKNSEEKCTGASSCICCLIRRKRRHDPSFKNSCFKSKMKQVSKGANSYRILISTNFKSVTNYGIYYIQYICI</sequence>
<dbReference type="EMBL" id="JAVRBK010000006">
    <property type="protein sequence ID" value="KAK5642094.1"/>
    <property type="molecule type" value="Genomic_DNA"/>
</dbReference>
<keyword evidence="1" id="KW-0732">Signal</keyword>
<evidence type="ECO:0000256" key="1">
    <source>
        <dbReference type="SAM" id="SignalP"/>
    </source>
</evidence>